<evidence type="ECO:0000256" key="1">
    <source>
        <dbReference type="SAM" id="MobiDB-lite"/>
    </source>
</evidence>
<reference evidence="2 3" key="1">
    <citation type="submission" date="2018-06" db="EMBL/GenBank/DDBJ databases">
        <title>Genome Sequence of the Brown Rot Fungal Pathogen Monilinia fructigena.</title>
        <authorList>
            <person name="Landi L."/>
            <person name="De Miccolis Angelini R.M."/>
            <person name="Pollastro S."/>
            <person name="Abate D."/>
            <person name="Faretra F."/>
            <person name="Romanazzi G."/>
        </authorList>
    </citation>
    <scope>NUCLEOTIDE SEQUENCE [LARGE SCALE GENOMIC DNA]</scope>
    <source>
        <strain evidence="2 3">Mfrg269</strain>
    </source>
</reference>
<dbReference type="AlphaFoldDB" id="A0A395IGJ4"/>
<keyword evidence="3" id="KW-1185">Reference proteome</keyword>
<sequence length="74" mass="8510">MTRSRQSNRDSLQGSKVVKKRSDESKSPHGRSEKENFKPEEKESEVDEKQVDAQIDAAMAENAKKIRSIDEEYL</sequence>
<feature type="region of interest" description="Disordered" evidence="1">
    <location>
        <begin position="1"/>
        <end position="52"/>
    </location>
</feature>
<proteinExistence type="predicted"/>
<organism evidence="2 3">
    <name type="scientific">Monilinia fructigena</name>
    <dbReference type="NCBI Taxonomy" id="38457"/>
    <lineage>
        <taxon>Eukaryota</taxon>
        <taxon>Fungi</taxon>
        <taxon>Dikarya</taxon>
        <taxon>Ascomycota</taxon>
        <taxon>Pezizomycotina</taxon>
        <taxon>Leotiomycetes</taxon>
        <taxon>Helotiales</taxon>
        <taxon>Sclerotiniaceae</taxon>
        <taxon>Monilinia</taxon>
    </lineage>
</organism>
<feature type="compositionally biased region" description="Basic and acidic residues" evidence="1">
    <location>
        <begin position="20"/>
        <end position="51"/>
    </location>
</feature>
<evidence type="ECO:0000313" key="2">
    <source>
        <dbReference type="EMBL" id="RAL58453.1"/>
    </source>
</evidence>
<dbReference type="EMBL" id="QKRW01000082">
    <property type="protein sequence ID" value="RAL58453.1"/>
    <property type="molecule type" value="Genomic_DNA"/>
</dbReference>
<dbReference type="OrthoDB" id="17102at2759"/>
<protein>
    <submittedName>
        <fullName evidence="2">Uncharacterized protein</fullName>
    </submittedName>
</protein>
<evidence type="ECO:0000313" key="3">
    <source>
        <dbReference type="Proteomes" id="UP000249056"/>
    </source>
</evidence>
<accession>A0A395IGJ4</accession>
<comment type="caution">
    <text evidence="2">The sequence shown here is derived from an EMBL/GenBank/DDBJ whole genome shotgun (WGS) entry which is preliminary data.</text>
</comment>
<dbReference type="Proteomes" id="UP000249056">
    <property type="component" value="Unassembled WGS sequence"/>
</dbReference>
<gene>
    <name evidence="2" type="ORF">DID88_005157</name>
</gene>
<feature type="compositionally biased region" description="Polar residues" evidence="1">
    <location>
        <begin position="1"/>
        <end position="14"/>
    </location>
</feature>
<name>A0A395IGJ4_9HELO</name>